<sequence>MGEYRDSWSEFRSILDATKKKLLKRPRYDDMKAVAEFRQLSQRMIDEECPESAALCHLEIAHIYEKAGNWNLQRKNLLKAAELFRQCQKKRSLMQYTVYSDLKNMIIDCYLRAVDLTMREGFLISAGVYSVELGSALMEMGDFTNAYDHLTRGYRLLQSDYYCQLTATSKLTYCAYTLGKHEEVLVMLDHLWADSMKRQPLSALGKKILVQAEINTILVLLKSKRSADGRHKLLLMSLKGDFSDAVDSVLSEQEFTIIKAFVGAVHANDVALARQVYSFSLKKLIDDTGNKVALDIMDSLSGVSSSGRPLTSSEQDDSAQGFKTRRQQLVARTRERLAL</sequence>
<evidence type="ECO:0000313" key="3">
    <source>
        <dbReference type="WBParaSite" id="L893_g5965.t1"/>
    </source>
</evidence>
<evidence type="ECO:0000313" key="2">
    <source>
        <dbReference type="Proteomes" id="UP000095287"/>
    </source>
</evidence>
<name>A0A1I8AIJ3_9BILA</name>
<dbReference type="PANTHER" id="PTHR16797:SF4">
    <property type="entry name" value="40-KDA HUNTINGTIN-ASSOCIATED PROTEIN"/>
    <property type="match status" value="1"/>
</dbReference>
<dbReference type="Gene3D" id="1.25.40.10">
    <property type="entry name" value="Tetratricopeptide repeat domain"/>
    <property type="match status" value="1"/>
</dbReference>
<proteinExistence type="predicted"/>
<dbReference type="GO" id="GO:0099518">
    <property type="term" value="P:vesicle cytoskeletal trafficking"/>
    <property type="evidence" value="ECO:0007669"/>
    <property type="project" value="TreeGrafter"/>
</dbReference>
<dbReference type="PANTHER" id="PTHR16797">
    <property type="entry name" value="FACTOR VIII-ASSOCIATED GENE 1"/>
    <property type="match status" value="1"/>
</dbReference>
<keyword evidence="2" id="KW-1185">Reference proteome</keyword>
<dbReference type="GO" id="GO:0005769">
    <property type="term" value="C:early endosome"/>
    <property type="evidence" value="ECO:0007669"/>
    <property type="project" value="TreeGrafter"/>
</dbReference>
<dbReference type="Proteomes" id="UP000095287">
    <property type="component" value="Unplaced"/>
</dbReference>
<dbReference type="WBParaSite" id="L893_g5965.t1">
    <property type="protein sequence ID" value="L893_g5965.t1"/>
    <property type="gene ID" value="L893_g5965"/>
</dbReference>
<feature type="region of interest" description="Disordered" evidence="1">
    <location>
        <begin position="302"/>
        <end position="326"/>
    </location>
</feature>
<evidence type="ECO:0000256" key="1">
    <source>
        <dbReference type="SAM" id="MobiDB-lite"/>
    </source>
</evidence>
<dbReference type="InterPro" id="IPR011990">
    <property type="entry name" value="TPR-like_helical_dom_sf"/>
</dbReference>
<organism evidence="2 3">
    <name type="scientific">Steinernema glaseri</name>
    <dbReference type="NCBI Taxonomy" id="37863"/>
    <lineage>
        <taxon>Eukaryota</taxon>
        <taxon>Metazoa</taxon>
        <taxon>Ecdysozoa</taxon>
        <taxon>Nematoda</taxon>
        <taxon>Chromadorea</taxon>
        <taxon>Rhabditida</taxon>
        <taxon>Tylenchina</taxon>
        <taxon>Panagrolaimomorpha</taxon>
        <taxon>Strongyloidoidea</taxon>
        <taxon>Steinernematidae</taxon>
        <taxon>Steinernema</taxon>
    </lineage>
</organism>
<accession>A0A1I8AIJ3</accession>
<reference evidence="3" key="1">
    <citation type="submission" date="2016-11" db="UniProtKB">
        <authorList>
            <consortium name="WormBaseParasite"/>
        </authorList>
    </citation>
    <scope>IDENTIFICATION</scope>
</reference>
<feature type="compositionally biased region" description="Polar residues" evidence="1">
    <location>
        <begin position="302"/>
        <end position="313"/>
    </location>
</feature>
<dbReference type="InterPro" id="IPR039494">
    <property type="entry name" value="F8A"/>
</dbReference>
<dbReference type="AlphaFoldDB" id="A0A1I8AIJ3"/>
<dbReference type="SUPFAM" id="SSF48452">
    <property type="entry name" value="TPR-like"/>
    <property type="match status" value="1"/>
</dbReference>
<protein>
    <submittedName>
        <fullName evidence="3">TPR_REGION domain-containing protein</fullName>
    </submittedName>
</protein>